<dbReference type="Proteomes" id="UP001589575">
    <property type="component" value="Unassembled WGS sequence"/>
</dbReference>
<keyword evidence="3" id="KW-1185">Reference proteome</keyword>
<feature type="compositionally biased region" description="Basic and acidic residues" evidence="1">
    <location>
        <begin position="1"/>
        <end position="10"/>
    </location>
</feature>
<organism evidence="2 3">
    <name type="scientific">Citricoccus parietis</name>
    <dbReference type="NCBI Taxonomy" id="592307"/>
    <lineage>
        <taxon>Bacteria</taxon>
        <taxon>Bacillati</taxon>
        <taxon>Actinomycetota</taxon>
        <taxon>Actinomycetes</taxon>
        <taxon>Micrococcales</taxon>
        <taxon>Micrococcaceae</taxon>
        <taxon>Citricoccus</taxon>
    </lineage>
</organism>
<comment type="caution">
    <text evidence="2">The sequence shown here is derived from an EMBL/GenBank/DDBJ whole genome shotgun (WGS) entry which is preliminary data.</text>
</comment>
<gene>
    <name evidence="2" type="ORF">ACFFX0_13155</name>
</gene>
<accession>A0ABV5FZK1</accession>
<sequence>MVRPTTKESVRSTGQRSPRRWSRTVARTYQSTRNAMMATHSQSKRHCVNQVWKVSSGGRS</sequence>
<evidence type="ECO:0000256" key="1">
    <source>
        <dbReference type="SAM" id="MobiDB-lite"/>
    </source>
</evidence>
<feature type="region of interest" description="Disordered" evidence="1">
    <location>
        <begin position="1"/>
        <end position="23"/>
    </location>
</feature>
<protein>
    <submittedName>
        <fullName evidence="2">Uncharacterized protein</fullName>
    </submittedName>
</protein>
<reference evidence="2 3" key="1">
    <citation type="submission" date="2024-09" db="EMBL/GenBank/DDBJ databases">
        <authorList>
            <person name="Sun Q."/>
            <person name="Mori K."/>
        </authorList>
    </citation>
    <scope>NUCLEOTIDE SEQUENCE [LARGE SCALE GENOMIC DNA]</scope>
    <source>
        <strain evidence="2 3">CCM 7609</strain>
    </source>
</reference>
<evidence type="ECO:0000313" key="2">
    <source>
        <dbReference type="EMBL" id="MFB9072101.1"/>
    </source>
</evidence>
<name>A0ABV5FZK1_9MICC</name>
<dbReference type="EMBL" id="JBHMFI010000001">
    <property type="protein sequence ID" value="MFB9072101.1"/>
    <property type="molecule type" value="Genomic_DNA"/>
</dbReference>
<evidence type="ECO:0000313" key="3">
    <source>
        <dbReference type="Proteomes" id="UP001589575"/>
    </source>
</evidence>
<proteinExistence type="predicted"/>